<evidence type="ECO:0000256" key="15">
    <source>
        <dbReference type="ARBA" id="ARBA00023242"/>
    </source>
</evidence>
<feature type="compositionally biased region" description="Basic and acidic residues" evidence="20">
    <location>
        <begin position="1"/>
        <end position="82"/>
    </location>
</feature>
<evidence type="ECO:0000256" key="8">
    <source>
        <dbReference type="ARBA" id="ARBA00022771"/>
    </source>
</evidence>
<feature type="compositionally biased region" description="Basic and acidic residues" evidence="20">
    <location>
        <begin position="172"/>
        <end position="183"/>
    </location>
</feature>
<feature type="compositionally biased region" description="Basic residues" evidence="20">
    <location>
        <begin position="83"/>
        <end position="98"/>
    </location>
</feature>
<keyword evidence="10 18" id="KW-0694">RNA-binding</keyword>
<dbReference type="SUPFAM" id="SSF54791">
    <property type="entry name" value="Eukaryotic type KH-domain (KH-domain type I)"/>
    <property type="match status" value="1"/>
</dbReference>
<dbReference type="FunFam" id="3.30.1370.10:FF:000016">
    <property type="entry name" value="Putative splicing factor 1"/>
    <property type="match status" value="1"/>
</dbReference>
<keyword evidence="6 19" id="KW-0479">Metal-binding</keyword>
<dbReference type="Pfam" id="PF22675">
    <property type="entry name" value="KH-I_KHDC4-BBP"/>
    <property type="match status" value="1"/>
</dbReference>
<dbReference type="CDD" id="cd22382">
    <property type="entry name" value="KH-I_SF1"/>
    <property type="match status" value="1"/>
</dbReference>
<keyword evidence="13" id="KW-0804">Transcription</keyword>
<dbReference type="SMART" id="SM00343">
    <property type="entry name" value="ZnF_C2HC"/>
    <property type="match status" value="2"/>
</dbReference>
<evidence type="ECO:0000256" key="3">
    <source>
        <dbReference type="ARBA" id="ARBA00022491"/>
    </source>
</evidence>
<evidence type="ECO:0000256" key="19">
    <source>
        <dbReference type="RuleBase" id="RU367126"/>
    </source>
</evidence>
<keyword evidence="7 19" id="KW-0747">Spliceosome</keyword>
<keyword evidence="3" id="KW-0678">Repressor</keyword>
<evidence type="ECO:0000256" key="11">
    <source>
        <dbReference type="ARBA" id="ARBA00022990"/>
    </source>
</evidence>
<evidence type="ECO:0000259" key="21">
    <source>
        <dbReference type="PROSITE" id="PS50158"/>
    </source>
</evidence>
<keyword evidence="8 17" id="KW-0863">Zinc-finger</keyword>
<keyword evidence="4" id="KW-0597">Phosphoprotein</keyword>
<protein>
    <recommendedName>
        <fullName evidence="19">Branchpoint-bridging protein</fullName>
    </recommendedName>
</protein>
<evidence type="ECO:0000256" key="13">
    <source>
        <dbReference type="ARBA" id="ARBA00023163"/>
    </source>
</evidence>
<organism evidence="22 23">
    <name type="scientific">Pseudolycoriella hygida</name>
    <dbReference type="NCBI Taxonomy" id="35572"/>
    <lineage>
        <taxon>Eukaryota</taxon>
        <taxon>Metazoa</taxon>
        <taxon>Ecdysozoa</taxon>
        <taxon>Arthropoda</taxon>
        <taxon>Hexapoda</taxon>
        <taxon>Insecta</taxon>
        <taxon>Pterygota</taxon>
        <taxon>Neoptera</taxon>
        <taxon>Endopterygota</taxon>
        <taxon>Diptera</taxon>
        <taxon>Nematocera</taxon>
        <taxon>Sciaroidea</taxon>
        <taxon>Sciaridae</taxon>
        <taxon>Pseudolycoriella</taxon>
    </lineage>
</organism>
<dbReference type="InterPro" id="IPR001878">
    <property type="entry name" value="Znf_CCHC"/>
</dbReference>
<dbReference type="SMART" id="SM00322">
    <property type="entry name" value="KH"/>
    <property type="match status" value="1"/>
</dbReference>
<keyword evidence="23" id="KW-1185">Reference proteome</keyword>
<comment type="function">
    <text evidence="16">Necessary for the ATP-dependent first step of spliceosome assembly. Binds to the intron branch point sequence (BPS) 5'-UACUAAC-3' of the pre-mRNA. May act as transcription repressor.</text>
</comment>
<dbReference type="InterPro" id="IPR045071">
    <property type="entry name" value="BBP-like"/>
</dbReference>
<dbReference type="EMBL" id="WJQU01000003">
    <property type="protein sequence ID" value="KAJ6637791.1"/>
    <property type="molecule type" value="Genomic_DNA"/>
</dbReference>
<evidence type="ECO:0000313" key="22">
    <source>
        <dbReference type="EMBL" id="KAJ6637791.1"/>
    </source>
</evidence>
<dbReference type="Gene3D" id="6.10.140.1790">
    <property type="match status" value="1"/>
</dbReference>
<evidence type="ECO:0000256" key="20">
    <source>
        <dbReference type="SAM" id="MobiDB-lite"/>
    </source>
</evidence>
<keyword evidence="14 19" id="KW-0508">mRNA splicing</keyword>
<feature type="compositionally biased region" description="Basic and acidic residues" evidence="20">
    <location>
        <begin position="99"/>
        <end position="133"/>
    </location>
</feature>
<evidence type="ECO:0000256" key="9">
    <source>
        <dbReference type="ARBA" id="ARBA00022833"/>
    </source>
</evidence>
<dbReference type="InterPro" id="IPR055256">
    <property type="entry name" value="KH_1_KHDC4/BBP-like"/>
</dbReference>
<comment type="subcellular location">
    <subcellularLocation>
        <location evidence="1 19">Nucleus</location>
    </subcellularLocation>
</comment>
<name>A0A9Q0MTP6_9DIPT</name>
<keyword evidence="12" id="KW-0805">Transcription regulation</keyword>
<sequence length="722" mass="81100">MSSSKSSKDKDRDRDREHRSDKDRDRDRGDKERDRDRDKDRSEREKERSKSRSRDRDRDRRRGRRDERRRSRDRGGSRENSRRSRSRDRDRRRRRSRSRSPERSRDSDRDRRRDRDRGRDRKSRSRENNVKEDTKLDLTQAIMEAVAAASNRAASKNFADMFNCGNSNDSNNVEHEIDTNGENKKKKKSRWGGSENDKTFIPGMPTILPATLDPHQQEAYLVQLQIEEISRKLRTGDLAVATTEERSPSPEPIYSSDGKRLNTREFRTRKRLEEQRHQLVLRMQCMNPEFKPPADYKPPVIRVSDKVLIPQEQHPDINFVGLLIGPRGNTLKAMEKETGAKIIIRGKGSVKEGKVGRKDGQPLPGEDEPLHAFITASNPECVKKAVDKIKDVIRQGIEVPEGHNDLRRMQLRELAQLNGTLRETDGIRCSNCGSTEHKSWLCPDKPNVTNNIVCSSCGGAGHIAKDCRSKRPGAGGPPSSNVQAKIDEEYLSLMAELGEGPVPAKTKEIDPLVQAQLSRGNYSLFDRPSAPKAIVAPPSITPPWNSQQTMNIPPLMAGPPGGQAPPPPLMPMPWMSNSNNQPPPPGSMSQDMLMPPGTGNINMNMAPPGTQPTVMPPPPGTNGATAPWGVPPLMQPQSSADEVSDLKANKRLVSATGGDSIREIPLQHTKLKSSDCEGQLTHTPRYTVKMLFDEILRNHFTKIGPVSDISNLVLCFQLEKKN</sequence>
<dbReference type="GO" id="GO:0048024">
    <property type="term" value="P:regulation of mRNA splicing, via spliceosome"/>
    <property type="evidence" value="ECO:0007669"/>
    <property type="project" value="TreeGrafter"/>
</dbReference>
<gene>
    <name evidence="22" type="primary">SF1</name>
    <name evidence="22" type="ORF">Bhyg_10522</name>
</gene>
<evidence type="ECO:0000256" key="1">
    <source>
        <dbReference type="ARBA" id="ARBA00004123"/>
    </source>
</evidence>
<comment type="caution">
    <text evidence="22">The sequence shown here is derived from an EMBL/GenBank/DDBJ whole genome shotgun (WGS) entry which is preliminary data.</text>
</comment>
<dbReference type="AlphaFoldDB" id="A0A9Q0MTP6"/>
<accession>A0A9Q0MTP6</accession>
<dbReference type="InterPro" id="IPR036612">
    <property type="entry name" value="KH_dom_type_1_sf"/>
</dbReference>
<dbReference type="InterPro" id="IPR004087">
    <property type="entry name" value="KH_dom"/>
</dbReference>
<dbReference type="GO" id="GO:0045131">
    <property type="term" value="F:pre-mRNA branch point binding"/>
    <property type="evidence" value="ECO:0007669"/>
    <property type="project" value="UniProtKB-UniRule"/>
</dbReference>
<dbReference type="GO" id="GO:0005681">
    <property type="term" value="C:spliceosomal complex"/>
    <property type="evidence" value="ECO:0007669"/>
    <property type="project" value="UniProtKB-KW"/>
</dbReference>
<dbReference type="GO" id="GO:0003729">
    <property type="term" value="F:mRNA binding"/>
    <property type="evidence" value="ECO:0007669"/>
    <property type="project" value="TreeGrafter"/>
</dbReference>
<dbReference type="Pfam" id="PF00098">
    <property type="entry name" value="zf-CCHC"/>
    <property type="match status" value="1"/>
</dbReference>
<evidence type="ECO:0000256" key="16">
    <source>
        <dbReference type="ARBA" id="ARBA00055181"/>
    </source>
</evidence>
<dbReference type="OrthoDB" id="10021397at2759"/>
<evidence type="ECO:0000256" key="12">
    <source>
        <dbReference type="ARBA" id="ARBA00023015"/>
    </source>
</evidence>
<evidence type="ECO:0000313" key="23">
    <source>
        <dbReference type="Proteomes" id="UP001151699"/>
    </source>
</evidence>
<dbReference type="GO" id="GO:0005654">
    <property type="term" value="C:nucleoplasm"/>
    <property type="evidence" value="ECO:0007669"/>
    <property type="project" value="UniProtKB-ARBA"/>
</dbReference>
<dbReference type="PANTHER" id="PTHR11208:SF45">
    <property type="entry name" value="SPLICING FACTOR 1"/>
    <property type="match status" value="1"/>
</dbReference>
<dbReference type="Gene3D" id="3.30.1370.10">
    <property type="entry name" value="K Homology domain, type 1"/>
    <property type="match status" value="1"/>
</dbReference>
<reference evidence="22" key="1">
    <citation type="submission" date="2022-07" db="EMBL/GenBank/DDBJ databases">
        <authorList>
            <person name="Trinca V."/>
            <person name="Uliana J.V.C."/>
            <person name="Torres T.T."/>
            <person name="Ward R.J."/>
            <person name="Monesi N."/>
        </authorList>
    </citation>
    <scope>NUCLEOTIDE SEQUENCE</scope>
    <source>
        <strain evidence="22">HSMRA1968</strain>
        <tissue evidence="22">Whole embryos</tissue>
    </source>
</reference>
<comment type="similarity">
    <text evidence="2 19">Belongs to the BBP/SF1 family.</text>
</comment>
<evidence type="ECO:0000256" key="10">
    <source>
        <dbReference type="ARBA" id="ARBA00022884"/>
    </source>
</evidence>
<dbReference type="PROSITE" id="PS50084">
    <property type="entry name" value="KH_TYPE_1"/>
    <property type="match status" value="1"/>
</dbReference>
<dbReference type="Pfam" id="PF16275">
    <property type="entry name" value="SF1-HH"/>
    <property type="match status" value="1"/>
</dbReference>
<dbReference type="SUPFAM" id="SSF57756">
    <property type="entry name" value="Retrovirus zinc finger-like domains"/>
    <property type="match status" value="1"/>
</dbReference>
<evidence type="ECO:0000256" key="14">
    <source>
        <dbReference type="ARBA" id="ARBA00023187"/>
    </source>
</evidence>
<evidence type="ECO:0000256" key="2">
    <source>
        <dbReference type="ARBA" id="ARBA00010382"/>
    </source>
</evidence>
<feature type="domain" description="CCHC-type" evidence="21">
    <location>
        <begin position="454"/>
        <end position="469"/>
    </location>
</feature>
<dbReference type="PROSITE" id="PS50158">
    <property type="entry name" value="ZF_CCHC"/>
    <property type="match status" value="1"/>
</dbReference>
<dbReference type="InterPro" id="IPR032570">
    <property type="entry name" value="SF1-HH"/>
</dbReference>
<evidence type="ECO:0000256" key="7">
    <source>
        <dbReference type="ARBA" id="ARBA00022728"/>
    </source>
</evidence>
<proteinExistence type="inferred from homology"/>
<evidence type="ECO:0000256" key="17">
    <source>
        <dbReference type="PROSITE-ProRule" id="PRU00047"/>
    </source>
</evidence>
<evidence type="ECO:0000256" key="4">
    <source>
        <dbReference type="ARBA" id="ARBA00022553"/>
    </source>
</evidence>
<dbReference type="InterPro" id="IPR047086">
    <property type="entry name" value="SF1-HH_sf"/>
</dbReference>
<feature type="region of interest" description="Disordered" evidence="20">
    <location>
        <begin position="1"/>
        <end position="133"/>
    </location>
</feature>
<keyword evidence="5 19" id="KW-0507">mRNA processing</keyword>
<keyword evidence="9 19" id="KW-0862">Zinc</keyword>
<evidence type="ECO:0000256" key="18">
    <source>
        <dbReference type="PROSITE-ProRule" id="PRU00117"/>
    </source>
</evidence>
<dbReference type="Gene3D" id="4.10.60.10">
    <property type="entry name" value="Zinc finger, CCHC-type"/>
    <property type="match status" value="1"/>
</dbReference>
<feature type="region of interest" description="Disordered" evidence="20">
    <location>
        <begin position="576"/>
        <end position="640"/>
    </location>
</feature>
<keyword evidence="15 19" id="KW-0539">Nucleus</keyword>
<comment type="function">
    <text evidence="19">Necessary for the splicing of pre-mRNA. Has a role in the recognition of the branch site (5'-UACUAAC-3'), the pyrimidine tract and the 3'-splice site at the 3'-end of introns.</text>
</comment>
<evidence type="ECO:0000256" key="6">
    <source>
        <dbReference type="ARBA" id="ARBA00022723"/>
    </source>
</evidence>
<dbReference type="PANTHER" id="PTHR11208">
    <property type="entry name" value="RNA-BINDING PROTEIN RELATED"/>
    <property type="match status" value="1"/>
</dbReference>
<feature type="region of interest" description="Disordered" evidence="20">
    <location>
        <begin position="166"/>
        <end position="198"/>
    </location>
</feature>
<dbReference type="Proteomes" id="UP001151699">
    <property type="component" value="Chromosome X"/>
</dbReference>
<dbReference type="GO" id="GO:0000398">
    <property type="term" value="P:mRNA splicing, via spliceosome"/>
    <property type="evidence" value="ECO:0007669"/>
    <property type="project" value="UniProtKB-UniRule"/>
</dbReference>
<dbReference type="GO" id="GO:0008270">
    <property type="term" value="F:zinc ion binding"/>
    <property type="evidence" value="ECO:0007669"/>
    <property type="project" value="UniProtKB-UniRule"/>
</dbReference>
<dbReference type="FunFam" id="4.10.60.10:FF:000031">
    <property type="entry name" value="splicing factor 1"/>
    <property type="match status" value="1"/>
</dbReference>
<evidence type="ECO:0000256" key="5">
    <source>
        <dbReference type="ARBA" id="ARBA00022664"/>
    </source>
</evidence>
<keyword evidence="11" id="KW-0007">Acetylation</keyword>
<dbReference type="InterPro" id="IPR036875">
    <property type="entry name" value="Znf_CCHC_sf"/>
</dbReference>